<comment type="caution">
    <text evidence="1">The sequence shown here is derived from an EMBL/GenBank/DDBJ whole genome shotgun (WGS) entry which is preliminary data.</text>
</comment>
<accession>A0A7W5BBQ0</accession>
<keyword evidence="2" id="KW-1185">Reference proteome</keyword>
<gene>
    <name evidence="1" type="ORF">FHS03_003107</name>
</gene>
<proteinExistence type="predicted"/>
<dbReference type="EMBL" id="JACHXD010000008">
    <property type="protein sequence ID" value="MBB3120048.1"/>
    <property type="molecule type" value="Genomic_DNA"/>
</dbReference>
<reference evidence="1 2" key="1">
    <citation type="submission" date="2020-08" db="EMBL/GenBank/DDBJ databases">
        <title>Genomic Encyclopedia of Type Strains, Phase III (KMG-III): the genomes of soil and plant-associated and newly described type strains.</title>
        <authorList>
            <person name="Whitman W."/>
        </authorList>
    </citation>
    <scope>NUCLEOTIDE SEQUENCE [LARGE SCALE GENOMIC DNA]</scope>
    <source>
        <strain evidence="1 2">CECT 8897</strain>
    </source>
</reference>
<dbReference type="RefSeq" id="WP_183441837.1">
    <property type="nucleotide sequence ID" value="NZ_JACHXD010000008.1"/>
</dbReference>
<name>A0A7W5BBQ0_9BURK</name>
<dbReference type="AlphaFoldDB" id="A0A7W5BBQ0"/>
<protein>
    <submittedName>
        <fullName evidence="1">Uncharacterized protein</fullName>
    </submittedName>
</protein>
<organism evidence="1 2">
    <name type="scientific">Pseudoduganella violacea</name>
    <dbReference type="NCBI Taxonomy" id="1715466"/>
    <lineage>
        <taxon>Bacteria</taxon>
        <taxon>Pseudomonadati</taxon>
        <taxon>Pseudomonadota</taxon>
        <taxon>Betaproteobacteria</taxon>
        <taxon>Burkholderiales</taxon>
        <taxon>Oxalobacteraceae</taxon>
        <taxon>Telluria group</taxon>
        <taxon>Pseudoduganella</taxon>
    </lineage>
</organism>
<dbReference type="Proteomes" id="UP000541535">
    <property type="component" value="Unassembled WGS sequence"/>
</dbReference>
<sequence length="226" mass="25013">MSLFYQHLDGLTMYVGPNVNTAALPQSGQIMWNPYQGLQVISREGVLGIQSAAMGLVHEIAHVIFGHDEAQATAFETRVAIDLGEPIRADYNAIGEDVRIRNSTQHTDNGTWTTFNKAQGMIKWGVYDGGINPPNLGNGFPMPPPNAPKGWGYATSYYYMDNGRLIDNSHWQDVPQRSVPNDFDTRIFESYLTQDNAEPVTASPIEHNDVHLAAVQIIGVHESVPY</sequence>
<evidence type="ECO:0000313" key="2">
    <source>
        <dbReference type="Proteomes" id="UP000541535"/>
    </source>
</evidence>
<evidence type="ECO:0000313" key="1">
    <source>
        <dbReference type="EMBL" id="MBB3120048.1"/>
    </source>
</evidence>